<dbReference type="Pfam" id="PF11951">
    <property type="entry name" value="Fungal_trans_2"/>
    <property type="match status" value="1"/>
</dbReference>
<organism evidence="2 3">
    <name type="scientific">Cucurbitaria berberidis CBS 394.84</name>
    <dbReference type="NCBI Taxonomy" id="1168544"/>
    <lineage>
        <taxon>Eukaryota</taxon>
        <taxon>Fungi</taxon>
        <taxon>Dikarya</taxon>
        <taxon>Ascomycota</taxon>
        <taxon>Pezizomycotina</taxon>
        <taxon>Dothideomycetes</taxon>
        <taxon>Pleosporomycetidae</taxon>
        <taxon>Pleosporales</taxon>
        <taxon>Pleosporineae</taxon>
        <taxon>Cucurbitariaceae</taxon>
        <taxon>Cucurbitaria</taxon>
    </lineage>
</organism>
<sequence>MKKKSNLEEALLALLLIGPVSSWFDPNDFGVAHYRMATSLLNQKLSLDTVDRSMDVDLSNRFFSESLVYWWMLLCFAPATYDITSPELLDIQHIHSSPIGSRRHPHPWTGATTWLFSNNSRKQWTNGWRSRRQANVFLSRSQINADQNDLNKATELENELLSLSLAEETELTDAEDPEVSTGDFINVAESFKFCALLLLYRGFPDLLDVRLNAISYNQIGGDNAQTNKLKRQQWLTSSALRALELLEDTLRPCSLQSLQPILMIVIAGELHYHHLSNEGPESGENCDAALNEYLDVLQQFEPEEGSAGFVSRGHQTITMARGEIQRRVELGSVALPSTTTERMFKIIRETYRLMDEGSENVFWVDVMLENNWTAVFG</sequence>
<dbReference type="InterPro" id="IPR021858">
    <property type="entry name" value="Fun_TF"/>
</dbReference>
<proteinExistence type="predicted"/>
<keyword evidence="1" id="KW-0732">Signal</keyword>
<reference evidence="2" key="1">
    <citation type="submission" date="2020-01" db="EMBL/GenBank/DDBJ databases">
        <authorList>
            <consortium name="DOE Joint Genome Institute"/>
            <person name="Haridas S."/>
            <person name="Albert R."/>
            <person name="Binder M."/>
            <person name="Bloem J."/>
            <person name="Labutti K."/>
            <person name="Salamov A."/>
            <person name="Andreopoulos B."/>
            <person name="Baker S.E."/>
            <person name="Barry K."/>
            <person name="Bills G."/>
            <person name="Bluhm B.H."/>
            <person name="Cannon C."/>
            <person name="Castanera R."/>
            <person name="Culley D.E."/>
            <person name="Daum C."/>
            <person name="Ezra D."/>
            <person name="Gonzalez J.B."/>
            <person name="Henrissat B."/>
            <person name="Kuo A."/>
            <person name="Liang C."/>
            <person name="Lipzen A."/>
            <person name="Lutzoni F."/>
            <person name="Magnuson J."/>
            <person name="Mondo S."/>
            <person name="Nolan M."/>
            <person name="Ohm R."/>
            <person name="Pangilinan J."/>
            <person name="Park H.-J."/>
            <person name="Ramirez L."/>
            <person name="Alfaro M."/>
            <person name="Sun H."/>
            <person name="Tritt A."/>
            <person name="Yoshinaga Y."/>
            <person name="Zwiers L.-H."/>
            <person name="Turgeon B.G."/>
            <person name="Goodwin S.B."/>
            <person name="Spatafora J.W."/>
            <person name="Crous P.W."/>
            <person name="Grigoriev I.V."/>
        </authorList>
    </citation>
    <scope>NUCLEOTIDE SEQUENCE</scope>
    <source>
        <strain evidence="2">CBS 394.84</strain>
    </source>
</reference>
<comment type="caution">
    <text evidence="2">The sequence shown here is derived from an EMBL/GenBank/DDBJ whole genome shotgun (WGS) entry which is preliminary data.</text>
</comment>
<dbReference type="EMBL" id="ML976618">
    <property type="protein sequence ID" value="KAF1841289.1"/>
    <property type="molecule type" value="Genomic_DNA"/>
</dbReference>
<dbReference type="Proteomes" id="UP000800039">
    <property type="component" value="Unassembled WGS sequence"/>
</dbReference>
<accession>A0A9P4G971</accession>
<name>A0A9P4G971_9PLEO</name>
<dbReference type="AlphaFoldDB" id="A0A9P4G971"/>
<feature type="signal peptide" evidence="1">
    <location>
        <begin position="1"/>
        <end position="22"/>
    </location>
</feature>
<keyword evidence="3" id="KW-1185">Reference proteome</keyword>
<protein>
    <recommendedName>
        <fullName evidence="4">Transcription factor domain-containing protein</fullName>
    </recommendedName>
</protein>
<dbReference type="RefSeq" id="XP_040783852.1">
    <property type="nucleotide sequence ID" value="XM_040932083.1"/>
</dbReference>
<gene>
    <name evidence="2" type="ORF">K460DRAFT_358072</name>
</gene>
<evidence type="ECO:0008006" key="4">
    <source>
        <dbReference type="Google" id="ProtNLM"/>
    </source>
</evidence>
<dbReference type="GeneID" id="63849335"/>
<evidence type="ECO:0000313" key="2">
    <source>
        <dbReference type="EMBL" id="KAF1841289.1"/>
    </source>
</evidence>
<feature type="chain" id="PRO_5040191220" description="Transcription factor domain-containing protein" evidence="1">
    <location>
        <begin position="23"/>
        <end position="377"/>
    </location>
</feature>
<evidence type="ECO:0000313" key="3">
    <source>
        <dbReference type="Proteomes" id="UP000800039"/>
    </source>
</evidence>
<dbReference type="OrthoDB" id="3796395at2759"/>
<evidence type="ECO:0000256" key="1">
    <source>
        <dbReference type="SAM" id="SignalP"/>
    </source>
</evidence>